<proteinExistence type="predicted"/>
<reference evidence="2 3" key="1">
    <citation type="submission" date="2024-05" db="EMBL/GenBank/DDBJ databases">
        <authorList>
            <person name="Liu Q."/>
            <person name="Xin Y.-H."/>
        </authorList>
    </citation>
    <scope>NUCLEOTIDE SEQUENCE [LARGE SCALE GENOMIC DNA]</scope>
    <source>
        <strain evidence="2 3">CGMCC 1.10181</strain>
    </source>
</reference>
<dbReference type="RefSeq" id="WP_343889353.1">
    <property type="nucleotide sequence ID" value="NZ_BAAAEH010000021.1"/>
</dbReference>
<keyword evidence="1" id="KW-1133">Transmembrane helix</keyword>
<feature type="transmembrane region" description="Helical" evidence="1">
    <location>
        <begin position="139"/>
        <end position="158"/>
    </location>
</feature>
<name>A0ABU9Y3T3_9SPHN</name>
<evidence type="ECO:0000313" key="3">
    <source>
        <dbReference type="Proteomes" id="UP001419910"/>
    </source>
</evidence>
<evidence type="ECO:0000313" key="2">
    <source>
        <dbReference type="EMBL" id="MEN2790436.1"/>
    </source>
</evidence>
<keyword evidence="3" id="KW-1185">Reference proteome</keyword>
<sequence length="166" mass="17968">MVSQYSGKAIVRATIIATVIAGTLDILSAFAFDIMANGTPLGVLRGVGSAIVDREAFANPLVLPAIGLGLHFAIMLVMAAVYMLAASRVSMINRLPVLSGIGYGVMLWGIMYWVVLPYRWPTLFPIDPRADMKEVGEQLFSHVVLVGIPIALVAKAATRWRFTSDY</sequence>
<evidence type="ECO:0000256" key="1">
    <source>
        <dbReference type="SAM" id="Phobius"/>
    </source>
</evidence>
<organism evidence="2 3">
    <name type="scientific">Sphingomonas oligophenolica</name>
    <dbReference type="NCBI Taxonomy" id="301154"/>
    <lineage>
        <taxon>Bacteria</taxon>
        <taxon>Pseudomonadati</taxon>
        <taxon>Pseudomonadota</taxon>
        <taxon>Alphaproteobacteria</taxon>
        <taxon>Sphingomonadales</taxon>
        <taxon>Sphingomonadaceae</taxon>
        <taxon>Sphingomonas</taxon>
    </lineage>
</organism>
<feature type="transmembrane region" description="Helical" evidence="1">
    <location>
        <begin position="61"/>
        <end position="85"/>
    </location>
</feature>
<keyword evidence="1" id="KW-0472">Membrane</keyword>
<gene>
    <name evidence="2" type="ORF">ABC974_12425</name>
</gene>
<dbReference type="EMBL" id="JBDIME010000009">
    <property type="protein sequence ID" value="MEN2790436.1"/>
    <property type="molecule type" value="Genomic_DNA"/>
</dbReference>
<evidence type="ECO:0008006" key="4">
    <source>
        <dbReference type="Google" id="ProtNLM"/>
    </source>
</evidence>
<accession>A0ABU9Y3T3</accession>
<keyword evidence="1" id="KW-0812">Transmembrane</keyword>
<comment type="caution">
    <text evidence="2">The sequence shown here is derived from an EMBL/GenBank/DDBJ whole genome shotgun (WGS) entry which is preliminary data.</text>
</comment>
<feature type="transmembrane region" description="Helical" evidence="1">
    <location>
        <begin position="9"/>
        <end position="32"/>
    </location>
</feature>
<protein>
    <recommendedName>
        <fullName evidence="4">DUF1440 domain-containing protein</fullName>
    </recommendedName>
</protein>
<feature type="transmembrane region" description="Helical" evidence="1">
    <location>
        <begin position="97"/>
        <end position="119"/>
    </location>
</feature>
<dbReference type="Proteomes" id="UP001419910">
    <property type="component" value="Unassembled WGS sequence"/>
</dbReference>